<evidence type="ECO:0000313" key="2">
    <source>
        <dbReference type="EMBL" id="VFQ94582.1"/>
    </source>
</evidence>
<keyword evidence="3" id="KW-1185">Reference proteome</keyword>
<proteinExistence type="predicted"/>
<evidence type="ECO:0000256" key="1">
    <source>
        <dbReference type="SAM" id="SignalP"/>
    </source>
</evidence>
<dbReference type="Proteomes" id="UP000595140">
    <property type="component" value="Unassembled WGS sequence"/>
</dbReference>
<feature type="signal peptide" evidence="1">
    <location>
        <begin position="1"/>
        <end position="32"/>
    </location>
</feature>
<evidence type="ECO:0008006" key="4">
    <source>
        <dbReference type="Google" id="ProtNLM"/>
    </source>
</evidence>
<keyword evidence="1" id="KW-0732">Signal</keyword>
<accession>A0A484N0E1</accession>
<dbReference type="AlphaFoldDB" id="A0A484N0E1"/>
<protein>
    <recommendedName>
        <fullName evidence="4">Secreted protein</fullName>
    </recommendedName>
</protein>
<sequence length="92" mass="10466">MTSMSLARCGKLLELCVLLMVAWEKLLNKANADESPPLERCMKEELQWTFVEKAKMFSIKSVVFLTSFVFQKEQRAPPHSANGSSRSRGRIC</sequence>
<gene>
    <name evidence="2" type="ORF">CCAM_LOCUS36358</name>
</gene>
<evidence type="ECO:0000313" key="3">
    <source>
        <dbReference type="Proteomes" id="UP000595140"/>
    </source>
</evidence>
<name>A0A484N0E1_9ASTE</name>
<feature type="chain" id="PRO_5019764939" description="Secreted protein" evidence="1">
    <location>
        <begin position="33"/>
        <end position="92"/>
    </location>
</feature>
<organism evidence="2 3">
    <name type="scientific">Cuscuta campestris</name>
    <dbReference type="NCBI Taxonomy" id="132261"/>
    <lineage>
        <taxon>Eukaryota</taxon>
        <taxon>Viridiplantae</taxon>
        <taxon>Streptophyta</taxon>
        <taxon>Embryophyta</taxon>
        <taxon>Tracheophyta</taxon>
        <taxon>Spermatophyta</taxon>
        <taxon>Magnoliopsida</taxon>
        <taxon>eudicotyledons</taxon>
        <taxon>Gunneridae</taxon>
        <taxon>Pentapetalae</taxon>
        <taxon>asterids</taxon>
        <taxon>lamiids</taxon>
        <taxon>Solanales</taxon>
        <taxon>Convolvulaceae</taxon>
        <taxon>Cuscuteae</taxon>
        <taxon>Cuscuta</taxon>
        <taxon>Cuscuta subgen. Grammica</taxon>
        <taxon>Cuscuta sect. Cleistogrammica</taxon>
    </lineage>
</organism>
<dbReference type="OrthoDB" id="673776at2759"/>
<dbReference type="EMBL" id="OOIL02005377">
    <property type="protein sequence ID" value="VFQ94582.1"/>
    <property type="molecule type" value="Genomic_DNA"/>
</dbReference>
<reference evidence="2 3" key="1">
    <citation type="submission" date="2018-04" db="EMBL/GenBank/DDBJ databases">
        <authorList>
            <person name="Vogel A."/>
        </authorList>
    </citation>
    <scope>NUCLEOTIDE SEQUENCE [LARGE SCALE GENOMIC DNA]</scope>
</reference>